<dbReference type="Proteomes" id="UP000075901">
    <property type="component" value="Unassembled WGS sequence"/>
</dbReference>
<name>A0A182SW76_9DIPT</name>
<evidence type="ECO:0000313" key="2">
    <source>
        <dbReference type="EnsemblMetazoa" id="AMAM014663-PA"/>
    </source>
</evidence>
<feature type="compositionally biased region" description="Low complexity" evidence="1">
    <location>
        <begin position="153"/>
        <end position="172"/>
    </location>
</feature>
<keyword evidence="3" id="KW-1185">Reference proteome</keyword>
<proteinExistence type="predicted"/>
<evidence type="ECO:0000313" key="3">
    <source>
        <dbReference type="Proteomes" id="UP000075901"/>
    </source>
</evidence>
<feature type="region of interest" description="Disordered" evidence="1">
    <location>
        <begin position="152"/>
        <end position="204"/>
    </location>
</feature>
<feature type="compositionally biased region" description="Pro residues" evidence="1">
    <location>
        <begin position="48"/>
        <end position="66"/>
    </location>
</feature>
<dbReference type="VEuPathDB" id="VectorBase:AMAM014663"/>
<reference evidence="2" key="2">
    <citation type="submission" date="2020-05" db="UniProtKB">
        <authorList>
            <consortium name="EnsemblMetazoa"/>
        </authorList>
    </citation>
    <scope>IDENTIFICATION</scope>
    <source>
        <strain evidence="2">maculatus3</strain>
    </source>
</reference>
<feature type="compositionally biased region" description="Low complexity" evidence="1">
    <location>
        <begin position="95"/>
        <end position="109"/>
    </location>
</feature>
<feature type="compositionally biased region" description="Polar residues" evidence="1">
    <location>
        <begin position="110"/>
        <end position="119"/>
    </location>
</feature>
<protein>
    <submittedName>
        <fullName evidence="2">Uncharacterized protein</fullName>
    </submittedName>
</protein>
<reference evidence="3" key="1">
    <citation type="submission" date="2013-09" db="EMBL/GenBank/DDBJ databases">
        <title>The Genome Sequence of Anopheles maculatus species B.</title>
        <authorList>
            <consortium name="The Broad Institute Genomics Platform"/>
            <person name="Neafsey D.E."/>
            <person name="Besansky N."/>
            <person name="Howell P."/>
            <person name="Walton C."/>
            <person name="Young S.K."/>
            <person name="Zeng Q."/>
            <person name="Gargeya S."/>
            <person name="Fitzgerald M."/>
            <person name="Haas B."/>
            <person name="Abouelleil A."/>
            <person name="Allen A.W."/>
            <person name="Alvarado L."/>
            <person name="Arachchi H.M."/>
            <person name="Berlin A.M."/>
            <person name="Chapman S.B."/>
            <person name="Gainer-Dewar J."/>
            <person name="Goldberg J."/>
            <person name="Griggs A."/>
            <person name="Gujja S."/>
            <person name="Hansen M."/>
            <person name="Howarth C."/>
            <person name="Imamovic A."/>
            <person name="Ireland A."/>
            <person name="Larimer J."/>
            <person name="McCowan C."/>
            <person name="Murphy C."/>
            <person name="Pearson M."/>
            <person name="Poon T.W."/>
            <person name="Priest M."/>
            <person name="Roberts A."/>
            <person name="Saif S."/>
            <person name="Shea T."/>
            <person name="Sisk P."/>
            <person name="Sykes S."/>
            <person name="Wortman J."/>
            <person name="Nusbaum C."/>
            <person name="Birren B."/>
        </authorList>
    </citation>
    <scope>NUCLEOTIDE SEQUENCE [LARGE SCALE GENOMIC DNA]</scope>
    <source>
        <strain evidence="3">maculatus3</strain>
    </source>
</reference>
<sequence>MMDDNVQRRNESIKQRKLVRSIEQLSPVCDAYPVPPERTMHSTSQPHPSLPLPPPPLPPPPPPPPATASTPSATSSLSVLLSPTQTLLDEDAPMTNSPTSSGSPSATSPVDRSTGSAPLSSNTPSTSSGSSSTAITSFVSSGAKRTRSLMLKSTSPLQQTTQSSPSQALASPQGPPVPPRLSQKQSGAAVTPANVGPLTSNHPSIDPTLLTTHCNAPAPGTVTSSIITGTCYVTPPTPAPLSASDKNAELPSMTFGSVTPAGMSITKPELSACCNKTPTDGNGSGLRNTERTAEIVASNVRKKRDDFLKTTMKICLVVSPPSKLQVQKFSSL</sequence>
<feature type="compositionally biased region" description="Low complexity" evidence="1">
    <location>
        <begin position="67"/>
        <end position="87"/>
    </location>
</feature>
<accession>A0A182SW76</accession>
<dbReference type="AlphaFoldDB" id="A0A182SW76"/>
<organism evidence="2 3">
    <name type="scientific">Anopheles maculatus</name>
    <dbReference type="NCBI Taxonomy" id="74869"/>
    <lineage>
        <taxon>Eukaryota</taxon>
        <taxon>Metazoa</taxon>
        <taxon>Ecdysozoa</taxon>
        <taxon>Arthropoda</taxon>
        <taxon>Hexapoda</taxon>
        <taxon>Insecta</taxon>
        <taxon>Pterygota</taxon>
        <taxon>Neoptera</taxon>
        <taxon>Endopterygota</taxon>
        <taxon>Diptera</taxon>
        <taxon>Nematocera</taxon>
        <taxon>Culicoidea</taxon>
        <taxon>Culicidae</taxon>
        <taxon>Anophelinae</taxon>
        <taxon>Anopheles</taxon>
        <taxon>Anopheles maculatus group</taxon>
    </lineage>
</organism>
<dbReference type="EnsemblMetazoa" id="AMAM014663-RA">
    <property type="protein sequence ID" value="AMAM014663-PA"/>
    <property type="gene ID" value="AMAM014663"/>
</dbReference>
<evidence type="ECO:0000256" key="1">
    <source>
        <dbReference type="SAM" id="MobiDB-lite"/>
    </source>
</evidence>
<feature type="region of interest" description="Disordered" evidence="1">
    <location>
        <begin position="1"/>
        <end position="134"/>
    </location>
</feature>
<feature type="compositionally biased region" description="Low complexity" evidence="1">
    <location>
        <begin position="120"/>
        <end position="134"/>
    </location>
</feature>
<feature type="compositionally biased region" description="Basic and acidic residues" evidence="1">
    <location>
        <begin position="1"/>
        <end position="14"/>
    </location>
</feature>